<proteinExistence type="predicted"/>
<dbReference type="PROSITE" id="PS00518">
    <property type="entry name" value="ZF_RING_1"/>
    <property type="match status" value="1"/>
</dbReference>
<dbReference type="InterPro" id="IPR013083">
    <property type="entry name" value="Znf_RING/FYVE/PHD"/>
</dbReference>
<dbReference type="PROSITE" id="PS50089">
    <property type="entry name" value="ZF_RING_2"/>
    <property type="match status" value="1"/>
</dbReference>
<evidence type="ECO:0000313" key="7">
    <source>
        <dbReference type="Proteomes" id="UP000261540"/>
    </source>
</evidence>
<accession>A0A3B3SEN0</accession>
<evidence type="ECO:0000259" key="5">
    <source>
        <dbReference type="PROSITE" id="PS50089"/>
    </source>
</evidence>
<name>A0A3B3SEN0_9TELE</name>
<dbReference type="Pfam" id="PF15227">
    <property type="entry name" value="zf-C3HC4_4"/>
    <property type="match status" value="1"/>
</dbReference>
<dbReference type="PANTHER" id="PTHR25465">
    <property type="entry name" value="B-BOX DOMAIN CONTAINING"/>
    <property type="match status" value="1"/>
</dbReference>
<dbReference type="Proteomes" id="UP000261540">
    <property type="component" value="Unplaced"/>
</dbReference>
<dbReference type="STRING" id="1676925.ENSPKIP00000028446"/>
<sequence>MSTKVWTEEQFNCPVCLDLPNDPVTIPCGHSYCMECIKDYWVKDDHIGIYSCPQCRQTFCVLNKVSPGYTYLWKDHEELMVCSAP</sequence>
<evidence type="ECO:0000256" key="2">
    <source>
        <dbReference type="ARBA" id="ARBA00022771"/>
    </source>
</evidence>
<reference evidence="6" key="1">
    <citation type="submission" date="2025-08" db="UniProtKB">
        <authorList>
            <consortium name="Ensembl"/>
        </authorList>
    </citation>
    <scope>IDENTIFICATION</scope>
</reference>
<reference evidence="6" key="2">
    <citation type="submission" date="2025-09" db="UniProtKB">
        <authorList>
            <consortium name="Ensembl"/>
        </authorList>
    </citation>
    <scope>IDENTIFICATION</scope>
</reference>
<dbReference type="AlphaFoldDB" id="A0A3B3SEN0"/>
<dbReference type="SUPFAM" id="SSF57850">
    <property type="entry name" value="RING/U-box"/>
    <property type="match status" value="1"/>
</dbReference>
<dbReference type="InterPro" id="IPR051051">
    <property type="entry name" value="E3_ubiq-ligase_TRIM/RNF"/>
</dbReference>
<dbReference type="InterPro" id="IPR001841">
    <property type="entry name" value="Znf_RING"/>
</dbReference>
<dbReference type="PANTHER" id="PTHR25465:SF12">
    <property type="entry name" value="E3 UBIQUITIN_ISG15 LIGASE TRIM25 ISOFORM X1"/>
    <property type="match status" value="1"/>
</dbReference>
<dbReference type="GeneTree" id="ENSGT00940000164538"/>
<keyword evidence="2 4" id="KW-0863">Zinc-finger</keyword>
<keyword evidence="7" id="KW-1185">Reference proteome</keyword>
<evidence type="ECO:0000313" key="6">
    <source>
        <dbReference type="Ensembl" id="ENSPKIP00000028446.1"/>
    </source>
</evidence>
<dbReference type="Gene3D" id="3.30.40.10">
    <property type="entry name" value="Zinc/RING finger domain, C3HC4 (zinc finger)"/>
    <property type="match status" value="1"/>
</dbReference>
<dbReference type="InterPro" id="IPR017907">
    <property type="entry name" value="Znf_RING_CS"/>
</dbReference>
<feature type="domain" description="RING-type" evidence="5">
    <location>
        <begin position="13"/>
        <end position="56"/>
    </location>
</feature>
<protein>
    <recommendedName>
        <fullName evidence="5">RING-type domain-containing protein</fullName>
    </recommendedName>
</protein>
<evidence type="ECO:0000256" key="3">
    <source>
        <dbReference type="ARBA" id="ARBA00022833"/>
    </source>
</evidence>
<organism evidence="6 7">
    <name type="scientific">Paramormyrops kingsleyae</name>
    <dbReference type="NCBI Taxonomy" id="1676925"/>
    <lineage>
        <taxon>Eukaryota</taxon>
        <taxon>Metazoa</taxon>
        <taxon>Chordata</taxon>
        <taxon>Craniata</taxon>
        <taxon>Vertebrata</taxon>
        <taxon>Euteleostomi</taxon>
        <taxon>Actinopterygii</taxon>
        <taxon>Neopterygii</taxon>
        <taxon>Teleostei</taxon>
        <taxon>Osteoglossocephala</taxon>
        <taxon>Osteoglossomorpha</taxon>
        <taxon>Osteoglossiformes</taxon>
        <taxon>Mormyridae</taxon>
        <taxon>Paramormyrops</taxon>
    </lineage>
</organism>
<dbReference type="Ensembl" id="ENSPKIT00000009226.1">
    <property type="protein sequence ID" value="ENSPKIP00000028446.1"/>
    <property type="gene ID" value="ENSPKIG00000010094.1"/>
</dbReference>
<dbReference type="SMART" id="SM00184">
    <property type="entry name" value="RING"/>
    <property type="match status" value="1"/>
</dbReference>
<evidence type="ECO:0000256" key="4">
    <source>
        <dbReference type="PROSITE-ProRule" id="PRU00175"/>
    </source>
</evidence>
<keyword evidence="1" id="KW-0479">Metal-binding</keyword>
<keyword evidence="3" id="KW-0862">Zinc</keyword>
<evidence type="ECO:0000256" key="1">
    <source>
        <dbReference type="ARBA" id="ARBA00022723"/>
    </source>
</evidence>
<dbReference type="GO" id="GO:0008270">
    <property type="term" value="F:zinc ion binding"/>
    <property type="evidence" value="ECO:0007669"/>
    <property type="project" value="UniProtKB-KW"/>
</dbReference>